<accession>A6FZU1</accession>
<organism evidence="1 2">
    <name type="scientific">Plesiocystis pacifica SIR-1</name>
    <dbReference type="NCBI Taxonomy" id="391625"/>
    <lineage>
        <taxon>Bacteria</taxon>
        <taxon>Pseudomonadati</taxon>
        <taxon>Myxococcota</taxon>
        <taxon>Polyangia</taxon>
        <taxon>Nannocystales</taxon>
        <taxon>Nannocystaceae</taxon>
        <taxon>Plesiocystis</taxon>
    </lineage>
</organism>
<dbReference type="Pfam" id="PF06108">
    <property type="entry name" value="DUF952"/>
    <property type="match status" value="1"/>
</dbReference>
<evidence type="ECO:0000313" key="2">
    <source>
        <dbReference type="Proteomes" id="UP000005801"/>
    </source>
</evidence>
<dbReference type="PANTHER" id="PTHR34129">
    <property type="entry name" value="BLR1139 PROTEIN"/>
    <property type="match status" value="1"/>
</dbReference>
<dbReference type="eggNOG" id="COG3502">
    <property type="taxonomic scope" value="Bacteria"/>
</dbReference>
<dbReference type="PANTHER" id="PTHR34129:SF1">
    <property type="entry name" value="DUF952 DOMAIN-CONTAINING PROTEIN"/>
    <property type="match status" value="1"/>
</dbReference>
<sequence length="261" mass="29278">MEDWKRCLDEGELPPTSLDARDGFVHLSTISQVAPTLARHFAGRDDLVLLTVDVELLLDGSLRFEAPERGGPDRAHERFPHYYGEIPRSAVIDSVRLMPGEGGVHRLPAALVREAERERERENLGIETLWMRVVWDPTRGIALLEYPRATRIEDEAGMLALEAELERRLEALTAGRGKIPLVIGVDNLWVAPKLVRRYRELAEKLTSRAFARVARWSSSERTRQFFAHHNVGASAPASVFDSRERAIAFVLDTGPDPSADA</sequence>
<comment type="caution">
    <text evidence="1">The sequence shown here is derived from an EMBL/GenBank/DDBJ whole genome shotgun (WGS) entry which is preliminary data.</text>
</comment>
<reference evidence="1 2" key="1">
    <citation type="submission" date="2007-06" db="EMBL/GenBank/DDBJ databases">
        <authorList>
            <person name="Shimkets L."/>
            <person name="Ferriera S."/>
            <person name="Johnson J."/>
            <person name="Kravitz S."/>
            <person name="Beeson K."/>
            <person name="Sutton G."/>
            <person name="Rogers Y.-H."/>
            <person name="Friedman R."/>
            <person name="Frazier M."/>
            <person name="Venter J.C."/>
        </authorList>
    </citation>
    <scope>NUCLEOTIDE SEQUENCE [LARGE SCALE GENOMIC DNA]</scope>
    <source>
        <strain evidence="1 2">SIR-1</strain>
    </source>
</reference>
<dbReference type="STRING" id="391625.PPSIR1_28343"/>
<dbReference type="AlphaFoldDB" id="A6FZU1"/>
<dbReference type="EMBL" id="ABCS01000007">
    <property type="protein sequence ID" value="EDM80897.1"/>
    <property type="molecule type" value="Genomic_DNA"/>
</dbReference>
<evidence type="ECO:0008006" key="3">
    <source>
        <dbReference type="Google" id="ProtNLM"/>
    </source>
</evidence>
<proteinExistence type="predicted"/>
<name>A6FZU1_9BACT</name>
<dbReference type="SUPFAM" id="SSF56399">
    <property type="entry name" value="ADP-ribosylation"/>
    <property type="match status" value="1"/>
</dbReference>
<dbReference type="InterPro" id="IPR009297">
    <property type="entry name" value="DUF952"/>
</dbReference>
<dbReference type="Gene3D" id="3.20.170.20">
    <property type="entry name" value="Protein of unknown function DUF952"/>
    <property type="match status" value="1"/>
</dbReference>
<dbReference type="Proteomes" id="UP000005801">
    <property type="component" value="Unassembled WGS sequence"/>
</dbReference>
<protein>
    <recommendedName>
        <fullName evidence="3">DUF952 domain-containing protein</fullName>
    </recommendedName>
</protein>
<gene>
    <name evidence="1" type="ORF">PPSIR1_28343</name>
</gene>
<keyword evidence="2" id="KW-1185">Reference proteome</keyword>
<evidence type="ECO:0000313" key="1">
    <source>
        <dbReference type="EMBL" id="EDM80897.1"/>
    </source>
</evidence>